<evidence type="ECO:0000259" key="7">
    <source>
        <dbReference type="Pfam" id="PF05175"/>
    </source>
</evidence>
<keyword evidence="6" id="KW-0539">Nucleus</keyword>
<evidence type="ECO:0000256" key="3">
    <source>
        <dbReference type="ARBA" id="ARBA00022603"/>
    </source>
</evidence>
<evidence type="ECO:0000256" key="6">
    <source>
        <dbReference type="ARBA" id="ARBA00023242"/>
    </source>
</evidence>
<keyword evidence="4 8" id="KW-0808">Transferase</keyword>
<gene>
    <name evidence="8" type="ORF">F511_27458</name>
</gene>
<dbReference type="FunFam" id="3.40.50.150:FF:000077">
    <property type="entry name" value="HemK methyltransferase family member 2"/>
    <property type="match status" value="1"/>
</dbReference>
<dbReference type="Pfam" id="PF05175">
    <property type="entry name" value="MTS"/>
    <property type="match status" value="1"/>
</dbReference>
<comment type="subcellular location">
    <subcellularLocation>
        <location evidence="1">Nucleus</location>
    </subcellularLocation>
</comment>
<evidence type="ECO:0000256" key="2">
    <source>
        <dbReference type="ARBA" id="ARBA00006149"/>
    </source>
</evidence>
<dbReference type="GO" id="GO:0005634">
    <property type="term" value="C:nucleus"/>
    <property type="evidence" value="ECO:0007669"/>
    <property type="project" value="UniProtKB-SubCell"/>
</dbReference>
<dbReference type="GO" id="GO:0003676">
    <property type="term" value="F:nucleic acid binding"/>
    <property type="evidence" value="ECO:0007669"/>
    <property type="project" value="InterPro"/>
</dbReference>
<dbReference type="GO" id="GO:0008276">
    <property type="term" value="F:protein methyltransferase activity"/>
    <property type="evidence" value="ECO:0007669"/>
    <property type="project" value="TreeGrafter"/>
</dbReference>
<dbReference type="Proteomes" id="UP000250235">
    <property type="component" value="Unassembled WGS sequence"/>
</dbReference>
<keyword evidence="3 8" id="KW-0489">Methyltransferase</keyword>
<dbReference type="PANTHER" id="PTHR45875:SF1">
    <property type="entry name" value="METHYLTRANSFERASE N6AMT1"/>
    <property type="match status" value="1"/>
</dbReference>
<name>A0A2Z7BR75_9LAMI</name>
<dbReference type="InterPro" id="IPR002052">
    <property type="entry name" value="DNA_methylase_N6_adenine_CS"/>
</dbReference>
<dbReference type="PANTHER" id="PTHR45875">
    <property type="entry name" value="METHYLTRANSFERASE N6AMT1"/>
    <property type="match status" value="1"/>
</dbReference>
<reference evidence="8 9" key="1">
    <citation type="journal article" date="2015" name="Proc. Natl. Acad. Sci. U.S.A.">
        <title>The resurrection genome of Boea hygrometrica: A blueprint for survival of dehydration.</title>
        <authorList>
            <person name="Xiao L."/>
            <person name="Yang G."/>
            <person name="Zhang L."/>
            <person name="Yang X."/>
            <person name="Zhao S."/>
            <person name="Ji Z."/>
            <person name="Zhou Q."/>
            <person name="Hu M."/>
            <person name="Wang Y."/>
            <person name="Chen M."/>
            <person name="Xu Y."/>
            <person name="Jin H."/>
            <person name="Xiao X."/>
            <person name="Hu G."/>
            <person name="Bao F."/>
            <person name="Hu Y."/>
            <person name="Wan P."/>
            <person name="Li L."/>
            <person name="Deng X."/>
            <person name="Kuang T."/>
            <person name="Xiang C."/>
            <person name="Zhu J.K."/>
            <person name="Oliver M.J."/>
            <person name="He Y."/>
        </authorList>
    </citation>
    <scope>NUCLEOTIDE SEQUENCE [LARGE SCALE GENOMIC DNA]</scope>
    <source>
        <strain evidence="9">cv. XS01</strain>
    </source>
</reference>
<sequence length="257" mass="28507">MCIMIPKIAQIPLVSSHPEVYDPCDDSFALVDALLADRANLLEHQPSICMEIGCGSGYVITSLALLLGGNSSAYYIATDINPHAVRVTQETIEAHGCHVELVITDIASGLEKRLNRLVDVLVVNPPYVPTPEEEVGCSGITSSWAGGVNGRDVIDRILPVADKILSDRGWLYLVTLSENNPLDICLQMRRKGYASRIILQRSTQEENLHIIKLWRDSETLLEENECMGLKKTNRVKNMNPIPFPQVSVWGCDSRNNR</sequence>
<accession>A0A2Z7BR75</accession>
<evidence type="ECO:0000313" key="9">
    <source>
        <dbReference type="Proteomes" id="UP000250235"/>
    </source>
</evidence>
<dbReference type="SUPFAM" id="SSF53335">
    <property type="entry name" value="S-adenosyl-L-methionine-dependent methyltransferases"/>
    <property type="match status" value="1"/>
</dbReference>
<dbReference type="CDD" id="cd02440">
    <property type="entry name" value="AdoMet_MTases"/>
    <property type="match status" value="1"/>
</dbReference>
<feature type="domain" description="Methyltransferase small" evidence="7">
    <location>
        <begin position="48"/>
        <end position="128"/>
    </location>
</feature>
<dbReference type="AlphaFoldDB" id="A0A2Z7BR75"/>
<dbReference type="Gene3D" id="3.40.50.150">
    <property type="entry name" value="Vaccinia Virus protein VP39"/>
    <property type="match status" value="1"/>
</dbReference>
<dbReference type="InterPro" id="IPR052190">
    <property type="entry name" value="Euk-Arch_PrmC-MTase"/>
</dbReference>
<evidence type="ECO:0000256" key="5">
    <source>
        <dbReference type="ARBA" id="ARBA00022691"/>
    </source>
</evidence>
<dbReference type="EMBL" id="KV005052">
    <property type="protein sequence ID" value="KZV34481.1"/>
    <property type="molecule type" value="Genomic_DNA"/>
</dbReference>
<dbReference type="InterPro" id="IPR007848">
    <property type="entry name" value="Small_mtfrase_dom"/>
</dbReference>
<dbReference type="GO" id="GO:0008757">
    <property type="term" value="F:S-adenosylmethionine-dependent methyltransferase activity"/>
    <property type="evidence" value="ECO:0007669"/>
    <property type="project" value="TreeGrafter"/>
</dbReference>
<dbReference type="NCBIfam" id="TIGR00537">
    <property type="entry name" value="hemK_rel_arch"/>
    <property type="match status" value="1"/>
</dbReference>
<organism evidence="8 9">
    <name type="scientific">Dorcoceras hygrometricum</name>
    <dbReference type="NCBI Taxonomy" id="472368"/>
    <lineage>
        <taxon>Eukaryota</taxon>
        <taxon>Viridiplantae</taxon>
        <taxon>Streptophyta</taxon>
        <taxon>Embryophyta</taxon>
        <taxon>Tracheophyta</taxon>
        <taxon>Spermatophyta</taxon>
        <taxon>Magnoliopsida</taxon>
        <taxon>eudicotyledons</taxon>
        <taxon>Gunneridae</taxon>
        <taxon>Pentapetalae</taxon>
        <taxon>asterids</taxon>
        <taxon>lamiids</taxon>
        <taxon>Lamiales</taxon>
        <taxon>Gesneriaceae</taxon>
        <taxon>Didymocarpoideae</taxon>
        <taxon>Trichosporeae</taxon>
        <taxon>Loxocarpinae</taxon>
        <taxon>Dorcoceras</taxon>
    </lineage>
</organism>
<keyword evidence="9" id="KW-1185">Reference proteome</keyword>
<dbReference type="OrthoDB" id="406152at2759"/>
<dbReference type="InterPro" id="IPR004557">
    <property type="entry name" value="PrmC-related"/>
</dbReference>
<dbReference type="GO" id="GO:0032259">
    <property type="term" value="P:methylation"/>
    <property type="evidence" value="ECO:0007669"/>
    <property type="project" value="UniProtKB-KW"/>
</dbReference>
<proteinExistence type="inferred from homology"/>
<comment type="similarity">
    <text evidence="2">Belongs to the eukaryotic/archaeal PrmC-related family.</text>
</comment>
<evidence type="ECO:0000256" key="1">
    <source>
        <dbReference type="ARBA" id="ARBA00004123"/>
    </source>
</evidence>
<keyword evidence="5" id="KW-0949">S-adenosyl-L-methionine</keyword>
<protein>
    <submittedName>
        <fullName evidence="8">HemK methyltransferase family member 2</fullName>
    </submittedName>
</protein>
<dbReference type="PROSITE" id="PS00092">
    <property type="entry name" value="N6_MTASE"/>
    <property type="match status" value="1"/>
</dbReference>
<dbReference type="GO" id="GO:0035657">
    <property type="term" value="C:eRF1 methyltransferase complex"/>
    <property type="evidence" value="ECO:0007669"/>
    <property type="project" value="TreeGrafter"/>
</dbReference>
<evidence type="ECO:0000313" key="8">
    <source>
        <dbReference type="EMBL" id="KZV34481.1"/>
    </source>
</evidence>
<dbReference type="InterPro" id="IPR029063">
    <property type="entry name" value="SAM-dependent_MTases_sf"/>
</dbReference>
<evidence type="ECO:0000256" key="4">
    <source>
        <dbReference type="ARBA" id="ARBA00022679"/>
    </source>
</evidence>